<feature type="transmembrane region" description="Helical" evidence="1">
    <location>
        <begin position="237"/>
        <end position="257"/>
    </location>
</feature>
<dbReference type="PANTHER" id="PTHR28019:SF2">
    <property type="entry name" value="CELL MEMBRANE PROTEIN YLR413W-RELATED"/>
    <property type="match status" value="1"/>
</dbReference>
<dbReference type="PANTHER" id="PTHR28019">
    <property type="entry name" value="CELL MEMBRANE PROTEIN YLR413W-RELATED"/>
    <property type="match status" value="1"/>
</dbReference>
<dbReference type="GO" id="GO:0051285">
    <property type="term" value="C:cell cortex of cell tip"/>
    <property type="evidence" value="ECO:0007669"/>
    <property type="project" value="TreeGrafter"/>
</dbReference>
<protein>
    <submittedName>
        <fullName evidence="3">Actin cortical patch SUR7/pH-response regulator pali</fullName>
    </submittedName>
</protein>
<dbReference type="InterPro" id="IPR009571">
    <property type="entry name" value="SUR7/Rim9-like_fungi"/>
</dbReference>
<sequence length="264" mass="28725">MRGEVCVGFGFVLSSAASLGLLIATHVGQTNTSKGVNKIYMAQLNTSGYADTLEVALLDPVDDLYTSNASAPLGEQQGLRELYRWGLYSYGGFIGIENGTTNNGTISNETAGYQYRPYDALLNDMPERYRVITDAIITDMAFTDSSYLGSMTKAAYWMLLLATITTFLAMLSGVIKHNYLFFVSTAMSIISTLLLLIGCTVYTVAVKKSQVINSFTIQSQSTGQDTPLGITVDVGQGIYQIWAAFALTFVSIMPYMISCCTYRG</sequence>
<dbReference type="InterPro" id="IPR052413">
    <property type="entry name" value="SUR7_domain"/>
</dbReference>
<proteinExistence type="predicted"/>
<feature type="chain" id="PRO_5021879144" evidence="2">
    <location>
        <begin position="33"/>
        <end position="264"/>
    </location>
</feature>
<organism evidence="3 4">
    <name type="scientific">Schizophyllum amplum</name>
    <dbReference type="NCBI Taxonomy" id="97359"/>
    <lineage>
        <taxon>Eukaryota</taxon>
        <taxon>Fungi</taxon>
        <taxon>Dikarya</taxon>
        <taxon>Basidiomycota</taxon>
        <taxon>Agaricomycotina</taxon>
        <taxon>Agaricomycetes</taxon>
        <taxon>Agaricomycetidae</taxon>
        <taxon>Agaricales</taxon>
        <taxon>Schizophyllaceae</taxon>
        <taxon>Schizophyllum</taxon>
    </lineage>
</organism>
<keyword evidence="2" id="KW-0732">Signal</keyword>
<evidence type="ECO:0000313" key="3">
    <source>
        <dbReference type="EMBL" id="TRM60134.1"/>
    </source>
</evidence>
<dbReference type="Pfam" id="PF06687">
    <property type="entry name" value="SUR7"/>
    <property type="match status" value="1"/>
</dbReference>
<evidence type="ECO:0000313" key="4">
    <source>
        <dbReference type="Proteomes" id="UP000320762"/>
    </source>
</evidence>
<keyword evidence="4" id="KW-1185">Reference proteome</keyword>
<reference evidence="3 4" key="1">
    <citation type="journal article" date="2019" name="New Phytol.">
        <title>Comparative genomics reveals unique wood-decay strategies and fruiting body development in the Schizophyllaceae.</title>
        <authorList>
            <person name="Almasi E."/>
            <person name="Sahu N."/>
            <person name="Krizsan K."/>
            <person name="Balint B."/>
            <person name="Kovacs G.M."/>
            <person name="Kiss B."/>
            <person name="Cseklye J."/>
            <person name="Drula E."/>
            <person name="Henrissat B."/>
            <person name="Nagy I."/>
            <person name="Chovatia M."/>
            <person name="Adam C."/>
            <person name="LaButti K."/>
            <person name="Lipzen A."/>
            <person name="Riley R."/>
            <person name="Grigoriev I.V."/>
            <person name="Nagy L.G."/>
        </authorList>
    </citation>
    <scope>NUCLEOTIDE SEQUENCE [LARGE SCALE GENOMIC DNA]</scope>
    <source>
        <strain evidence="3 4">NL-1724</strain>
    </source>
</reference>
<dbReference type="Proteomes" id="UP000320762">
    <property type="component" value="Unassembled WGS sequence"/>
</dbReference>
<comment type="caution">
    <text evidence="3">The sequence shown here is derived from an EMBL/GenBank/DDBJ whole genome shotgun (WGS) entry which is preliminary data.</text>
</comment>
<dbReference type="GO" id="GO:0005886">
    <property type="term" value="C:plasma membrane"/>
    <property type="evidence" value="ECO:0007669"/>
    <property type="project" value="InterPro"/>
</dbReference>
<feature type="transmembrane region" description="Helical" evidence="1">
    <location>
        <begin position="179"/>
        <end position="205"/>
    </location>
</feature>
<evidence type="ECO:0000256" key="1">
    <source>
        <dbReference type="SAM" id="Phobius"/>
    </source>
</evidence>
<keyword evidence="1" id="KW-0472">Membrane</keyword>
<keyword evidence="1" id="KW-0812">Transmembrane</keyword>
<keyword evidence="1" id="KW-1133">Transmembrane helix</keyword>
<feature type="signal peptide" evidence="2">
    <location>
        <begin position="1"/>
        <end position="32"/>
    </location>
</feature>
<dbReference type="EMBL" id="VDMD01000023">
    <property type="protein sequence ID" value="TRM60134.1"/>
    <property type="molecule type" value="Genomic_DNA"/>
</dbReference>
<dbReference type="OrthoDB" id="3349852at2759"/>
<accession>A0A550C5Q6</accession>
<dbReference type="Gene3D" id="1.20.140.150">
    <property type="match status" value="1"/>
</dbReference>
<gene>
    <name evidence="3" type="ORF">BD626DRAFT_505620</name>
</gene>
<dbReference type="GO" id="GO:0031505">
    <property type="term" value="P:fungal-type cell wall organization"/>
    <property type="evidence" value="ECO:0007669"/>
    <property type="project" value="TreeGrafter"/>
</dbReference>
<feature type="transmembrane region" description="Helical" evidence="1">
    <location>
        <begin position="154"/>
        <end position="172"/>
    </location>
</feature>
<dbReference type="AlphaFoldDB" id="A0A550C5Q6"/>
<evidence type="ECO:0000256" key="2">
    <source>
        <dbReference type="SAM" id="SignalP"/>
    </source>
</evidence>
<name>A0A550C5Q6_9AGAR</name>